<evidence type="ECO:0000256" key="1">
    <source>
        <dbReference type="ARBA" id="ARBA00009986"/>
    </source>
</evidence>
<evidence type="ECO:0000256" key="5">
    <source>
        <dbReference type="RuleBase" id="RU003345"/>
    </source>
</evidence>
<dbReference type="AlphaFoldDB" id="A0AAE3GJ47"/>
<reference evidence="7" key="1">
    <citation type="submission" date="2022-06" db="EMBL/GenBank/DDBJ databases">
        <title>Genomic Encyclopedia of Archaeal and Bacterial Type Strains, Phase II (KMG-II): from individual species to whole genera.</title>
        <authorList>
            <person name="Goeker M."/>
        </authorList>
    </citation>
    <scope>NUCLEOTIDE SEQUENCE</scope>
    <source>
        <strain evidence="7">DSM 43935</strain>
    </source>
</reference>
<keyword evidence="2 5" id="KW-0560">Oxidoreductase</keyword>
<sequence length="485" mass="50527">MARLLGPAQQGTVFSSGWRAPAGGSAEVVEKATGARLTTTGLANPADINAAVAAAKAAQPGWAATPPAERAAVLRAAATVLDQARDEVAEWIVREGGGVRAKAEFEIGAVADEFRAAAELPTRPHGVLLPAEPDRHSIARRVPVGVVGVISPWNMPLLLGIRAVAPALALGNAVVLKPDPRTAVAGGLLAARLLERAGVPRDVLHVLPGDARAGAALTEHPDTAMIAFTGSTSAGRLVGATTGRLLKRASLELGGNNALIVLDDADLDLASSAGAWGSFFHSGQVCMSTGRHIVLASVAEQYTDLLAAKADRLRVGDPWTEQVDLGPLIDAGQRDRVHRIVTESVAAGAAVRTGGRHTGLYYRPTVLTGVTADMPAFTEEIFGPVAPVVVVADEDEAVAVADQTEFGLSAAVQTGDTRRGRAVADRLATGLVHVNDQTINDEAHIPFGGRGCSGNGSRHGAEQNWAEFTEWQWLTVRETPARYPF</sequence>
<dbReference type="Gene3D" id="3.40.605.10">
    <property type="entry name" value="Aldehyde Dehydrogenase, Chain A, domain 1"/>
    <property type="match status" value="1"/>
</dbReference>
<evidence type="ECO:0000313" key="7">
    <source>
        <dbReference type="EMBL" id="MCP2168543.1"/>
    </source>
</evidence>
<protein>
    <submittedName>
        <fullName evidence="7">Benzaldehyde dehydrogenase (NAD+)</fullName>
    </submittedName>
</protein>
<evidence type="ECO:0000256" key="2">
    <source>
        <dbReference type="ARBA" id="ARBA00023002"/>
    </source>
</evidence>
<dbReference type="Pfam" id="PF00171">
    <property type="entry name" value="Aldedh"/>
    <property type="match status" value="1"/>
</dbReference>
<keyword evidence="3" id="KW-0520">NAD</keyword>
<evidence type="ECO:0000259" key="6">
    <source>
        <dbReference type="Pfam" id="PF00171"/>
    </source>
</evidence>
<dbReference type="SUPFAM" id="SSF53720">
    <property type="entry name" value="ALDH-like"/>
    <property type="match status" value="1"/>
</dbReference>
<dbReference type="PANTHER" id="PTHR42986:SF1">
    <property type="entry name" value="BENZALDEHYDE DEHYDROGENASE YFMT"/>
    <property type="match status" value="1"/>
</dbReference>
<gene>
    <name evidence="7" type="ORF">LX83_005421</name>
</gene>
<dbReference type="GO" id="GO:0016620">
    <property type="term" value="F:oxidoreductase activity, acting on the aldehyde or oxo group of donors, NAD or NADP as acceptor"/>
    <property type="evidence" value="ECO:0007669"/>
    <property type="project" value="InterPro"/>
</dbReference>
<keyword evidence="8" id="KW-1185">Reference proteome</keyword>
<dbReference type="PROSITE" id="PS00687">
    <property type="entry name" value="ALDEHYDE_DEHYDR_GLU"/>
    <property type="match status" value="1"/>
</dbReference>
<feature type="active site" evidence="4">
    <location>
        <position position="252"/>
    </location>
</feature>
<dbReference type="InterPro" id="IPR029510">
    <property type="entry name" value="Ald_DH_CS_GLU"/>
</dbReference>
<dbReference type="PANTHER" id="PTHR42986">
    <property type="entry name" value="BENZALDEHYDE DEHYDROGENASE YFMT"/>
    <property type="match status" value="1"/>
</dbReference>
<comment type="caution">
    <text evidence="7">The sequence shown here is derived from an EMBL/GenBank/DDBJ whole genome shotgun (WGS) entry which is preliminary data.</text>
</comment>
<proteinExistence type="inferred from homology"/>
<dbReference type="InterPro" id="IPR016162">
    <property type="entry name" value="Ald_DH_N"/>
</dbReference>
<accession>A0AAE3GJ47</accession>
<dbReference type="InterPro" id="IPR016161">
    <property type="entry name" value="Ald_DH/histidinol_DH"/>
</dbReference>
<organism evidence="7 8">
    <name type="scientific">Goodfellowiella coeruleoviolacea</name>
    <dbReference type="NCBI Taxonomy" id="334858"/>
    <lineage>
        <taxon>Bacteria</taxon>
        <taxon>Bacillati</taxon>
        <taxon>Actinomycetota</taxon>
        <taxon>Actinomycetes</taxon>
        <taxon>Pseudonocardiales</taxon>
        <taxon>Pseudonocardiaceae</taxon>
        <taxon>Goodfellowiella</taxon>
    </lineage>
</organism>
<evidence type="ECO:0000256" key="3">
    <source>
        <dbReference type="ARBA" id="ARBA00023027"/>
    </source>
</evidence>
<dbReference type="RefSeq" id="WP_253776485.1">
    <property type="nucleotide sequence ID" value="NZ_JAMTCK010000014.1"/>
</dbReference>
<evidence type="ECO:0000313" key="8">
    <source>
        <dbReference type="Proteomes" id="UP001206128"/>
    </source>
</evidence>
<dbReference type="InterPro" id="IPR015590">
    <property type="entry name" value="Aldehyde_DH_dom"/>
</dbReference>
<name>A0AAE3GJ47_9PSEU</name>
<feature type="domain" description="Aldehyde dehydrogenase" evidence="6">
    <location>
        <begin position="18"/>
        <end position="473"/>
    </location>
</feature>
<dbReference type="Gene3D" id="3.40.309.10">
    <property type="entry name" value="Aldehyde Dehydrogenase, Chain A, domain 2"/>
    <property type="match status" value="1"/>
</dbReference>
<comment type="similarity">
    <text evidence="1 5">Belongs to the aldehyde dehydrogenase family.</text>
</comment>
<evidence type="ECO:0000256" key="4">
    <source>
        <dbReference type="PROSITE-ProRule" id="PRU10007"/>
    </source>
</evidence>
<dbReference type="InterPro" id="IPR016163">
    <property type="entry name" value="Ald_DH_C"/>
</dbReference>
<dbReference type="Proteomes" id="UP001206128">
    <property type="component" value="Unassembled WGS sequence"/>
</dbReference>
<dbReference type="EMBL" id="JAMTCK010000014">
    <property type="protein sequence ID" value="MCP2168543.1"/>
    <property type="molecule type" value="Genomic_DNA"/>
</dbReference>